<dbReference type="InterPro" id="IPR025660">
    <property type="entry name" value="Pept_his_AS"/>
</dbReference>
<feature type="compositionally biased region" description="Basic and acidic residues" evidence="3">
    <location>
        <begin position="498"/>
        <end position="510"/>
    </location>
</feature>
<protein>
    <recommendedName>
        <fullName evidence="8">Peptidase C1A papain C-terminal domain-containing protein</fullName>
    </recommendedName>
</protein>
<dbReference type="GO" id="GO:0005615">
    <property type="term" value="C:extracellular space"/>
    <property type="evidence" value="ECO:0000318"/>
    <property type="project" value="GO_Central"/>
</dbReference>
<comment type="similarity">
    <text evidence="1">Belongs to the peptidase C1 family.</text>
</comment>
<dbReference type="Proteomes" id="UP000235145">
    <property type="component" value="Unassembled WGS sequence"/>
</dbReference>
<dbReference type="SMART" id="SM00645">
    <property type="entry name" value="Pept_C1"/>
    <property type="match status" value="1"/>
</dbReference>
<evidence type="ECO:0000256" key="1">
    <source>
        <dbReference type="ARBA" id="ARBA00008455"/>
    </source>
</evidence>
<sequence>MIRRSYSTTSKYDGLNSTWMNKEPARHSSYVTAIPDMNEAIPEFDEAIPDMNEAIQDLNEFIDLNQEPESCYIHPLMDDIPLMFHPYVSHIQNAEGDGHCGFRAISVCLEYGEDQWLYVRKQLVYKLQSAFDVYATIFTNGTHELWNSLYFFGSSAPTKHWMLMPETGGIVEGFTYDDKEVETEEGKSAMFERWRSHHNMQAMRDKDKKKQYEAFKANLKIVHSTNKAKKPYKLQMNKFAGMSKAEFQSKYTGLKASPKIRPGMKSIVSEAEWPHPFKYRNFTDVPPAIDWRAQGAVTPVYYTCMHAGSCYAFAAADTIASLHAIRTKQLIELSPKEIVDCCNCGGCNGGKMHDAFLYVANNKGLTTAKNYPYKPVAETCNVKKEHDVAVEIHGYERVPFNSEPALMASVANQPVQVSIECEEPFMLYKEGVMTAPTGTNTAHAVVIVGYDTDPDGTKYWIVKNSWGTDWGEEGYVRLLRGVPEKEGYSGVNTKPRFPTREEAGQDDTGRGDPVVHMSRDL</sequence>
<evidence type="ECO:0000256" key="2">
    <source>
        <dbReference type="ARBA" id="ARBA00023157"/>
    </source>
</evidence>
<evidence type="ECO:0000313" key="6">
    <source>
        <dbReference type="EMBL" id="KAJ0216437.1"/>
    </source>
</evidence>
<dbReference type="InterPro" id="IPR039417">
    <property type="entry name" value="Peptidase_C1A_papain-like"/>
</dbReference>
<organism evidence="6 7">
    <name type="scientific">Lactuca sativa</name>
    <name type="common">Garden lettuce</name>
    <dbReference type="NCBI Taxonomy" id="4236"/>
    <lineage>
        <taxon>Eukaryota</taxon>
        <taxon>Viridiplantae</taxon>
        <taxon>Streptophyta</taxon>
        <taxon>Embryophyta</taxon>
        <taxon>Tracheophyta</taxon>
        <taxon>Spermatophyta</taxon>
        <taxon>Magnoliopsida</taxon>
        <taxon>eudicotyledons</taxon>
        <taxon>Gunneridae</taxon>
        <taxon>Pentapetalae</taxon>
        <taxon>asterids</taxon>
        <taxon>campanulids</taxon>
        <taxon>Asterales</taxon>
        <taxon>Asteraceae</taxon>
        <taxon>Cichorioideae</taxon>
        <taxon>Cichorieae</taxon>
        <taxon>Lactucinae</taxon>
        <taxon>Lactuca</taxon>
    </lineage>
</organism>
<evidence type="ECO:0000259" key="4">
    <source>
        <dbReference type="SMART" id="SM00645"/>
    </source>
</evidence>
<feature type="region of interest" description="Disordered" evidence="3">
    <location>
        <begin position="487"/>
        <end position="521"/>
    </location>
</feature>
<dbReference type="PROSITE" id="PS00640">
    <property type="entry name" value="THIOL_PROTEASE_ASN"/>
    <property type="match status" value="1"/>
</dbReference>
<accession>A0A9R1XR67</accession>
<keyword evidence="2" id="KW-1015">Disulfide bond</keyword>
<dbReference type="InterPro" id="IPR013128">
    <property type="entry name" value="Peptidase_C1A"/>
</dbReference>
<dbReference type="PROSITE" id="PS00639">
    <property type="entry name" value="THIOL_PROTEASE_HIS"/>
    <property type="match status" value="1"/>
</dbReference>
<proteinExistence type="inferred from homology"/>
<evidence type="ECO:0000259" key="5">
    <source>
        <dbReference type="SMART" id="SM00848"/>
    </source>
</evidence>
<comment type="caution">
    <text evidence="6">The sequence shown here is derived from an EMBL/GenBank/DDBJ whole genome shotgun (WGS) entry which is preliminary data.</text>
</comment>
<dbReference type="InterPro" id="IPR038765">
    <property type="entry name" value="Papain-like_cys_pep_sf"/>
</dbReference>
<dbReference type="SUPFAM" id="SSF54001">
    <property type="entry name" value="Cysteine proteinases"/>
    <property type="match status" value="1"/>
</dbReference>
<dbReference type="PANTHER" id="PTHR12411">
    <property type="entry name" value="CYSTEINE PROTEASE FAMILY C1-RELATED"/>
    <property type="match status" value="1"/>
</dbReference>
<evidence type="ECO:0008006" key="8">
    <source>
        <dbReference type="Google" id="ProtNLM"/>
    </source>
</evidence>
<keyword evidence="7" id="KW-1185">Reference proteome</keyword>
<dbReference type="SMART" id="SM00848">
    <property type="entry name" value="Inhibitor_I29"/>
    <property type="match status" value="1"/>
</dbReference>
<dbReference type="Pfam" id="PF00112">
    <property type="entry name" value="Peptidase_C1"/>
    <property type="match status" value="1"/>
</dbReference>
<feature type="domain" description="Peptidase C1A papain C-terminal" evidence="4">
    <location>
        <begin position="285"/>
        <end position="499"/>
    </location>
</feature>
<feature type="domain" description="Cathepsin propeptide inhibitor" evidence="5">
    <location>
        <begin position="191"/>
        <end position="247"/>
    </location>
</feature>
<dbReference type="AlphaFoldDB" id="A0A9R1XR67"/>
<evidence type="ECO:0000313" key="7">
    <source>
        <dbReference type="Proteomes" id="UP000235145"/>
    </source>
</evidence>
<dbReference type="EMBL" id="NBSK02000003">
    <property type="protein sequence ID" value="KAJ0216437.1"/>
    <property type="molecule type" value="Genomic_DNA"/>
</dbReference>
<dbReference type="InterPro" id="IPR013201">
    <property type="entry name" value="Prot_inhib_I29"/>
</dbReference>
<dbReference type="GO" id="GO:0005764">
    <property type="term" value="C:lysosome"/>
    <property type="evidence" value="ECO:0000318"/>
    <property type="project" value="GO_Central"/>
</dbReference>
<dbReference type="Pfam" id="PF08246">
    <property type="entry name" value="Inhibitor_I29"/>
    <property type="match status" value="1"/>
</dbReference>
<dbReference type="GO" id="GO:0004197">
    <property type="term" value="F:cysteine-type endopeptidase activity"/>
    <property type="evidence" value="ECO:0000318"/>
    <property type="project" value="GO_Central"/>
</dbReference>
<dbReference type="InterPro" id="IPR000668">
    <property type="entry name" value="Peptidase_C1A_C"/>
</dbReference>
<dbReference type="CDD" id="cd02248">
    <property type="entry name" value="Peptidase_C1A"/>
    <property type="match status" value="1"/>
</dbReference>
<name>A0A9R1XR67_LACSA</name>
<evidence type="ECO:0000256" key="3">
    <source>
        <dbReference type="SAM" id="MobiDB-lite"/>
    </source>
</evidence>
<dbReference type="GO" id="GO:0051603">
    <property type="term" value="P:proteolysis involved in protein catabolic process"/>
    <property type="evidence" value="ECO:0000318"/>
    <property type="project" value="GO_Central"/>
</dbReference>
<gene>
    <name evidence="6" type="ORF">LSAT_V11C300140930</name>
</gene>
<dbReference type="InterPro" id="IPR025661">
    <property type="entry name" value="Pept_asp_AS"/>
</dbReference>
<dbReference type="Gene3D" id="3.90.70.10">
    <property type="entry name" value="Cysteine proteinases"/>
    <property type="match status" value="1"/>
</dbReference>
<reference evidence="6 7" key="1">
    <citation type="journal article" date="2017" name="Nat. Commun.">
        <title>Genome assembly with in vitro proximity ligation data and whole-genome triplication in lettuce.</title>
        <authorList>
            <person name="Reyes-Chin-Wo S."/>
            <person name="Wang Z."/>
            <person name="Yang X."/>
            <person name="Kozik A."/>
            <person name="Arikit S."/>
            <person name="Song C."/>
            <person name="Xia L."/>
            <person name="Froenicke L."/>
            <person name="Lavelle D.O."/>
            <person name="Truco M.J."/>
            <person name="Xia R."/>
            <person name="Zhu S."/>
            <person name="Xu C."/>
            <person name="Xu H."/>
            <person name="Xu X."/>
            <person name="Cox K."/>
            <person name="Korf I."/>
            <person name="Meyers B.C."/>
            <person name="Michelmore R.W."/>
        </authorList>
    </citation>
    <scope>NUCLEOTIDE SEQUENCE [LARGE SCALE GENOMIC DNA]</scope>
    <source>
        <strain evidence="7">cv. Salinas</strain>
        <tissue evidence="6">Seedlings</tissue>
    </source>
</reference>
<dbReference type="CDD" id="cd22744">
    <property type="entry name" value="OTU"/>
    <property type="match status" value="1"/>
</dbReference>